<feature type="compositionally biased region" description="Basic and acidic residues" evidence="2">
    <location>
        <begin position="252"/>
        <end position="263"/>
    </location>
</feature>
<feature type="region of interest" description="Disordered" evidence="2">
    <location>
        <begin position="734"/>
        <end position="842"/>
    </location>
</feature>
<feature type="compositionally biased region" description="Low complexity" evidence="2">
    <location>
        <begin position="415"/>
        <end position="424"/>
    </location>
</feature>
<protein>
    <recommendedName>
        <fullName evidence="3">EF-hand domain-containing protein</fullName>
    </recommendedName>
</protein>
<feature type="compositionally biased region" description="Gly residues" evidence="2">
    <location>
        <begin position="1416"/>
        <end position="1426"/>
    </location>
</feature>
<dbReference type="SUPFAM" id="SSF47473">
    <property type="entry name" value="EF-hand"/>
    <property type="match status" value="1"/>
</dbReference>
<dbReference type="SMART" id="SM00054">
    <property type="entry name" value="EFh"/>
    <property type="match status" value="4"/>
</dbReference>
<evidence type="ECO:0000256" key="1">
    <source>
        <dbReference type="ARBA" id="ARBA00022837"/>
    </source>
</evidence>
<dbReference type="Pfam" id="PF13499">
    <property type="entry name" value="EF-hand_7"/>
    <property type="match status" value="1"/>
</dbReference>
<feature type="compositionally biased region" description="Low complexity" evidence="2">
    <location>
        <begin position="904"/>
        <end position="917"/>
    </location>
</feature>
<dbReference type="GO" id="GO:0005509">
    <property type="term" value="F:calcium ion binding"/>
    <property type="evidence" value="ECO:0007669"/>
    <property type="project" value="InterPro"/>
</dbReference>
<name>A0A7S3QU09_DUNTE</name>
<dbReference type="EMBL" id="HBIP01014111">
    <property type="protein sequence ID" value="CAE0493069.1"/>
    <property type="molecule type" value="Transcribed_RNA"/>
</dbReference>
<accession>A0A7S3QU09</accession>
<feature type="compositionally biased region" description="Basic and acidic residues" evidence="2">
    <location>
        <begin position="809"/>
        <end position="822"/>
    </location>
</feature>
<feature type="compositionally biased region" description="Polar residues" evidence="2">
    <location>
        <begin position="338"/>
        <end position="348"/>
    </location>
</feature>
<proteinExistence type="predicted"/>
<organism evidence="4">
    <name type="scientific">Dunaliella tertiolecta</name>
    <name type="common">Green alga</name>
    <dbReference type="NCBI Taxonomy" id="3047"/>
    <lineage>
        <taxon>Eukaryota</taxon>
        <taxon>Viridiplantae</taxon>
        <taxon>Chlorophyta</taxon>
        <taxon>core chlorophytes</taxon>
        <taxon>Chlorophyceae</taxon>
        <taxon>CS clade</taxon>
        <taxon>Chlamydomonadales</taxon>
        <taxon>Dunaliellaceae</taxon>
        <taxon>Dunaliella</taxon>
    </lineage>
</organism>
<keyword evidence="1" id="KW-0106">Calcium</keyword>
<feature type="compositionally biased region" description="Polar residues" evidence="2">
    <location>
        <begin position="968"/>
        <end position="990"/>
    </location>
</feature>
<feature type="region of interest" description="Disordered" evidence="2">
    <location>
        <begin position="252"/>
        <end position="425"/>
    </location>
</feature>
<gene>
    <name evidence="4" type="ORF">DTER00134_LOCUS8142</name>
</gene>
<dbReference type="PROSITE" id="PS00018">
    <property type="entry name" value="EF_HAND_1"/>
    <property type="match status" value="1"/>
</dbReference>
<dbReference type="CDD" id="cd00051">
    <property type="entry name" value="EFh"/>
    <property type="match status" value="1"/>
</dbReference>
<feature type="compositionally biased region" description="Gly residues" evidence="2">
    <location>
        <begin position="381"/>
        <end position="393"/>
    </location>
</feature>
<feature type="domain" description="EF-hand" evidence="3">
    <location>
        <begin position="447"/>
        <end position="482"/>
    </location>
</feature>
<feature type="compositionally biased region" description="Basic residues" evidence="2">
    <location>
        <begin position="1401"/>
        <end position="1412"/>
    </location>
</feature>
<reference evidence="4" key="1">
    <citation type="submission" date="2021-01" db="EMBL/GenBank/DDBJ databases">
        <authorList>
            <person name="Corre E."/>
            <person name="Pelletier E."/>
            <person name="Niang G."/>
            <person name="Scheremetjew M."/>
            <person name="Finn R."/>
            <person name="Kale V."/>
            <person name="Holt S."/>
            <person name="Cochrane G."/>
            <person name="Meng A."/>
            <person name="Brown T."/>
            <person name="Cohen L."/>
        </authorList>
    </citation>
    <scope>NUCLEOTIDE SEQUENCE</scope>
    <source>
        <strain evidence="4">CCMP1320</strain>
    </source>
</reference>
<feature type="domain" description="EF-hand" evidence="3">
    <location>
        <begin position="582"/>
        <end position="617"/>
    </location>
</feature>
<feature type="compositionally biased region" description="Low complexity" evidence="2">
    <location>
        <begin position="1235"/>
        <end position="1248"/>
    </location>
</feature>
<evidence type="ECO:0000313" key="4">
    <source>
        <dbReference type="EMBL" id="CAE0493069.1"/>
    </source>
</evidence>
<evidence type="ECO:0000259" key="3">
    <source>
        <dbReference type="PROSITE" id="PS50222"/>
    </source>
</evidence>
<feature type="compositionally biased region" description="Polar residues" evidence="2">
    <location>
        <begin position="1223"/>
        <end position="1234"/>
    </location>
</feature>
<feature type="compositionally biased region" description="Low complexity" evidence="2">
    <location>
        <begin position="1308"/>
        <end position="1330"/>
    </location>
</feature>
<dbReference type="PROSITE" id="PS50222">
    <property type="entry name" value="EF_HAND_2"/>
    <property type="match status" value="2"/>
</dbReference>
<feature type="compositionally biased region" description="Low complexity" evidence="2">
    <location>
        <begin position="1376"/>
        <end position="1390"/>
    </location>
</feature>
<evidence type="ECO:0000256" key="2">
    <source>
        <dbReference type="SAM" id="MobiDB-lite"/>
    </source>
</evidence>
<sequence length="1453" mass="154012">MAQAEAVYCETPFFTWRAPNGSGNGLHVGMNELLYRDLIPLIDSTARSVEFMEGHLEKVRAYNETRSIQGRFLLGHRTVDSFCGGLFVLDVSSAMPSGAVDFVVLQLAKLWDFWASFAPAPQPGQDGKAEGVPYVNLILAAGNQTQQYRRNLFRAKPNSLVKVQEFVKEACETLPTDSMTFNLPQVMHIAMGQCQQRVPLFLICGGLLSRVPYNAKKVSRELYEAQLGCIKGGMPMQPVHCVELYPMPNLQEKSRKQTSEPRSHQRPHHTPLASGRQAAFFGSGRGGAGVGDRGHAEPAGAYSSSQGGHEGRVGGDGGARQGTLASNEVCGGTGGRVSRQSRTPSGVRTGSKGGEHSYGGQEQNSSTSPYDGGRLARGKEGGGAVRRGGGQTRGKGRVPVAPPSSDEEEEEGEGRSVAGRSEGGMSMSEVSAIGADVFELLQANLSQARLRLVDVFRSFDTDASGSLNNVQLRQMLQTYVPQSTPAHLRYLQLVLDVDGNSQVSYKELATAMKAAYRGGVGLDLRERLEVHLVLQRIALVLIMQTRTPQELFDSYDLDKDGYWDQNEQWRMLKDLLRGLTLAEHHELFDAFQAVDTNNDQRISWDEFNRVFSAGGLQQLQAWGTAQDPAELRRLQQQGGMTELQKQQARALEERETLERVREAGFPLNQMLSKLAGGTRGSVRRLDLGQAKVSAEHVDMIPLRRMHESMSRSLEQLLAFEQEYGAQLTAEHNARGNRGWLKPEPGGGGGALVRTNASSSNHTSGAGQRESAKQKERRAQEAAYGRLYGKDTLSNARKQRPGSASKARASPRDTLRSSSRTDTRPSSAPGTRPSPLAQPAPSVLSASQAASMLSAQGASSTAASALLGTAADAGLSASSTTVGMSAPTPERTGQSTSTIAAGMSAPTTTAPTATAPTTVAGKSAPTPDLTGQRAAPAPGDLASTIGHDQHEPNPSQPTPPYPPQAKPQTISTTGRSSAPATGDLISTTTSLEQREQQQRQVPCEGVPPPHLPADMQPEAELASSAALPGFGSLPTAEAPHSQIEASGLSRQVPPEQQPSRELETPASLAPAPAALAALAAAPGPAAAPAAAPAPATAPPSSSARSGKRTRRRSVADPNEGSSSRRRSSGSVCTTVDVPQHAPVHREQRVDGDDMQQQQQQHERGRHGASAPPPPPHPSLPLYPPFYAPPTYAAPFWYPGPLANNQLLPQQAPLPHYPSQPYGGSPTQDPGNTATSHQLQHQQQQQQQQLGASRTSSGDGSAGGLAAGTVAPGASRHGKGAGRDAGPPLSTVQQLQKYLEQAGSQRHHLQQVPQHLQQQQQPEPLAAAPAPATSADPRPSRKERRQRLQQQQQHEQQQLQPPHQGPLGFLTPVGPRSGGSSDAGSNAGAAAHHAMHSRPATAKQKKARPPRNKVKAGGLKGTEGGGSAGHPAAAGAAPPLFTGVAVLAPSHSADG</sequence>
<feature type="compositionally biased region" description="Basic and acidic residues" evidence="2">
    <location>
        <begin position="769"/>
        <end position="779"/>
    </location>
</feature>
<feature type="compositionally biased region" description="Pro residues" evidence="2">
    <location>
        <begin position="1169"/>
        <end position="1186"/>
    </location>
</feature>
<feature type="compositionally biased region" description="Polar residues" evidence="2">
    <location>
        <begin position="754"/>
        <end position="765"/>
    </location>
</feature>
<dbReference type="InterPro" id="IPR002048">
    <property type="entry name" value="EF_hand_dom"/>
</dbReference>
<feature type="compositionally biased region" description="Low complexity" evidence="2">
    <location>
        <begin position="1346"/>
        <end position="1360"/>
    </location>
</feature>
<feature type="compositionally biased region" description="Low complexity" evidence="2">
    <location>
        <begin position="1064"/>
        <end position="1102"/>
    </location>
</feature>
<dbReference type="Gene3D" id="1.10.238.10">
    <property type="entry name" value="EF-hand"/>
    <property type="match status" value="1"/>
</dbReference>
<dbReference type="InterPro" id="IPR011992">
    <property type="entry name" value="EF-hand-dom_pair"/>
</dbReference>
<feature type="compositionally biased region" description="Low complexity" evidence="2">
    <location>
        <begin position="1187"/>
        <end position="1197"/>
    </location>
</feature>
<dbReference type="InterPro" id="IPR018247">
    <property type="entry name" value="EF_Hand_1_Ca_BS"/>
</dbReference>
<feature type="compositionally biased region" description="Polar residues" evidence="2">
    <location>
        <begin position="360"/>
        <end position="369"/>
    </location>
</feature>
<feature type="region of interest" description="Disordered" evidence="2">
    <location>
        <begin position="877"/>
        <end position="1435"/>
    </location>
</feature>
<feature type="compositionally biased region" description="Pro residues" evidence="2">
    <location>
        <begin position="953"/>
        <end position="964"/>
    </location>
</feature>